<reference evidence="1 2" key="1">
    <citation type="submission" date="2014-12" db="EMBL/GenBank/DDBJ databases">
        <title>Genome sequencing of Alteromonas marina AD001.</title>
        <authorList>
            <person name="Adrian T.G.S."/>
            <person name="Chan K.G."/>
        </authorList>
    </citation>
    <scope>NUCLEOTIDE SEQUENCE [LARGE SCALE GENOMIC DNA]</scope>
    <source>
        <strain evidence="1 2">AD001</strain>
    </source>
</reference>
<dbReference type="GO" id="GO:0016853">
    <property type="term" value="F:isomerase activity"/>
    <property type="evidence" value="ECO:0007669"/>
    <property type="project" value="UniProtKB-KW"/>
</dbReference>
<evidence type="ECO:0000313" key="2">
    <source>
        <dbReference type="Proteomes" id="UP000031197"/>
    </source>
</evidence>
<proteinExistence type="predicted"/>
<protein>
    <submittedName>
        <fullName evidence="1">Thiol-disulfide isomerase</fullName>
    </submittedName>
</protein>
<dbReference type="Gene3D" id="3.40.30.10">
    <property type="entry name" value="Glutaredoxin"/>
    <property type="match status" value="1"/>
</dbReference>
<dbReference type="RefSeq" id="WP_039223555.1">
    <property type="nucleotide sequence ID" value="NZ_JWLW01000066.1"/>
</dbReference>
<dbReference type="EMBL" id="JWLW01000066">
    <property type="protein sequence ID" value="KHT44683.1"/>
    <property type="molecule type" value="Genomic_DNA"/>
</dbReference>
<organism evidence="1 2">
    <name type="scientific">Alteromonas marina</name>
    <dbReference type="NCBI Taxonomy" id="203795"/>
    <lineage>
        <taxon>Bacteria</taxon>
        <taxon>Pseudomonadati</taxon>
        <taxon>Pseudomonadota</taxon>
        <taxon>Gammaproteobacteria</taxon>
        <taxon>Alteromonadales</taxon>
        <taxon>Alteromonadaceae</taxon>
        <taxon>Alteromonas/Salinimonas group</taxon>
        <taxon>Alteromonas</taxon>
    </lineage>
</organism>
<accession>A0A0B3XYQ2</accession>
<dbReference type="Proteomes" id="UP000031197">
    <property type="component" value="Unassembled WGS sequence"/>
</dbReference>
<comment type="caution">
    <text evidence="1">The sequence shown here is derived from an EMBL/GenBank/DDBJ whole genome shotgun (WGS) entry which is preliminary data.</text>
</comment>
<keyword evidence="2" id="KW-1185">Reference proteome</keyword>
<dbReference type="Pfam" id="PF13899">
    <property type="entry name" value="Thioredoxin_7"/>
    <property type="match status" value="1"/>
</dbReference>
<dbReference type="OrthoDB" id="7629852at2"/>
<name>A0A0B3XYQ2_9ALTE</name>
<gene>
    <name evidence="1" type="ORF">RJ41_17680</name>
</gene>
<dbReference type="InterPro" id="IPR036249">
    <property type="entry name" value="Thioredoxin-like_sf"/>
</dbReference>
<dbReference type="AlphaFoldDB" id="A0A0B3XYQ2"/>
<evidence type="ECO:0000313" key="1">
    <source>
        <dbReference type="EMBL" id="KHT44683.1"/>
    </source>
</evidence>
<sequence length="272" mass="31176">MQKNFITRRGHFFRQCLNIAVLIATFTTLNGCVSTQNESPYTYAPSKSLYQDVVNAQQRAVEQSKLLLVVLGAQWCHDSTGLAERFATKEMDLILRAHYETVFVDVGTLEDRRNITERFDYPIYYATPTVMVVEPKTSALLNRTSMDIWGRADSIPLSEYIQYFSRFPAMTTAQKAPFINWETTDEEEAYNKKQALRLQSAYDKLGPLLALDLQGNTPQGLNELWKETKGFRTELQKTLIKRAELTLDSENGNGVNTTPALRHYNPFSWEHN</sequence>
<dbReference type="SUPFAM" id="SSF52833">
    <property type="entry name" value="Thioredoxin-like"/>
    <property type="match status" value="1"/>
</dbReference>
<keyword evidence="1" id="KW-0413">Isomerase</keyword>